<sequence>MISFFATLVYVGLYVFFIALWMRFIFDWVRVLSKNFAPKGPLLVVAEASYSVTDKPLAAVRRFVPTIRFGGAAIDLGWSVVMIATLFALSIVDGFRG</sequence>
<organism evidence="2">
    <name type="scientific">freshwater metagenome</name>
    <dbReference type="NCBI Taxonomy" id="449393"/>
    <lineage>
        <taxon>unclassified sequences</taxon>
        <taxon>metagenomes</taxon>
        <taxon>ecological metagenomes</taxon>
    </lineage>
</organism>
<keyword evidence="1" id="KW-0812">Transmembrane</keyword>
<keyword evidence="1" id="KW-1133">Transmembrane helix</keyword>
<evidence type="ECO:0000313" key="2">
    <source>
        <dbReference type="EMBL" id="CAB4560109.1"/>
    </source>
</evidence>
<feature type="transmembrane region" description="Helical" evidence="1">
    <location>
        <begin position="69"/>
        <end position="92"/>
    </location>
</feature>
<proteinExistence type="predicted"/>
<dbReference type="EMBL" id="CAEZVY010000071">
    <property type="protein sequence ID" value="CAB4643322.1"/>
    <property type="molecule type" value="Genomic_DNA"/>
</dbReference>
<dbReference type="Pfam" id="PF02325">
    <property type="entry name" value="CCB3_YggT"/>
    <property type="match status" value="1"/>
</dbReference>
<gene>
    <name evidence="2" type="ORF">UFOPK1684_00010</name>
    <name evidence="3" type="ORF">UFOPK2158_00777</name>
</gene>
<feature type="transmembrane region" description="Helical" evidence="1">
    <location>
        <begin position="6"/>
        <end position="26"/>
    </location>
</feature>
<name>A0A6J6DBJ1_9ZZZZ</name>
<dbReference type="GO" id="GO:0016020">
    <property type="term" value="C:membrane"/>
    <property type="evidence" value="ECO:0007669"/>
    <property type="project" value="InterPro"/>
</dbReference>
<reference evidence="2" key="1">
    <citation type="submission" date="2020-05" db="EMBL/GenBank/DDBJ databases">
        <authorList>
            <person name="Chiriac C."/>
            <person name="Salcher M."/>
            <person name="Ghai R."/>
            <person name="Kavagutti S V."/>
        </authorList>
    </citation>
    <scope>NUCLEOTIDE SEQUENCE</scope>
</reference>
<evidence type="ECO:0000256" key="1">
    <source>
        <dbReference type="SAM" id="Phobius"/>
    </source>
</evidence>
<keyword evidence="1" id="KW-0472">Membrane</keyword>
<protein>
    <submittedName>
        <fullName evidence="2">Unannotated protein</fullName>
    </submittedName>
</protein>
<evidence type="ECO:0000313" key="3">
    <source>
        <dbReference type="EMBL" id="CAB4643322.1"/>
    </source>
</evidence>
<dbReference type="InterPro" id="IPR003425">
    <property type="entry name" value="CCB3/YggT"/>
</dbReference>
<accession>A0A6J6DBJ1</accession>
<dbReference type="AlphaFoldDB" id="A0A6J6DBJ1"/>
<dbReference type="EMBL" id="CAEZTM010000001">
    <property type="protein sequence ID" value="CAB4560109.1"/>
    <property type="molecule type" value="Genomic_DNA"/>
</dbReference>